<organism evidence="2 3">
    <name type="scientific">Porphyromonas miyakawae</name>
    <dbReference type="NCBI Taxonomy" id="3137470"/>
    <lineage>
        <taxon>Bacteria</taxon>
        <taxon>Pseudomonadati</taxon>
        <taxon>Bacteroidota</taxon>
        <taxon>Bacteroidia</taxon>
        <taxon>Bacteroidales</taxon>
        <taxon>Porphyromonadaceae</taxon>
        <taxon>Porphyromonas</taxon>
    </lineage>
</organism>
<reference evidence="2 3" key="1">
    <citation type="journal article" date="2025" name="Int. J. Syst. Evol. Microbiol.">
        <title>Desulfovibrio falkowii sp. nov., Porphyromonas miyakawae sp. nov., Mediterraneibacter flintii sp. nov. and Owariibacterium komagatae gen. nov., sp. nov., isolated from human faeces.</title>
        <authorList>
            <person name="Hamaguchi T."/>
            <person name="Ohara M."/>
            <person name="Hisatomi A."/>
            <person name="Sekiguchi K."/>
            <person name="Takeda J.I."/>
            <person name="Ueyama J."/>
            <person name="Ito M."/>
            <person name="Nishiwaki H."/>
            <person name="Ogi T."/>
            <person name="Hirayama M."/>
            <person name="Ohkuma M."/>
            <person name="Sakamoto M."/>
            <person name="Ohno K."/>
        </authorList>
    </citation>
    <scope>NUCLEOTIDE SEQUENCE [LARGE SCALE GENOMIC DNA]</scope>
    <source>
        <strain evidence="2 3">13CB11C</strain>
    </source>
</reference>
<evidence type="ECO:0000313" key="2">
    <source>
        <dbReference type="EMBL" id="GAB1251682.1"/>
    </source>
</evidence>
<dbReference type="PANTHER" id="PTHR30560">
    <property type="entry name" value="TRIGGER FACTOR CHAPERONE AND PEPTIDYL-PROLYL CIS/TRANS ISOMERASE"/>
    <property type="match status" value="1"/>
</dbReference>
<feature type="domain" description="Trigger factor ribosome-binding bacterial" evidence="1">
    <location>
        <begin position="1"/>
        <end position="142"/>
    </location>
</feature>
<gene>
    <name evidence="2" type="primary">tig</name>
    <name evidence="2" type="ORF">Tsumi_07860</name>
</gene>
<dbReference type="Gene3D" id="3.30.70.1050">
    <property type="entry name" value="Trigger factor ribosome-binding domain"/>
    <property type="match status" value="1"/>
</dbReference>
<dbReference type="PANTHER" id="PTHR30560:SF3">
    <property type="entry name" value="TRIGGER FACTOR-LIKE PROTEIN TIG, CHLOROPLASTIC"/>
    <property type="match status" value="1"/>
</dbReference>
<comment type="caution">
    <text evidence="2">The sequence shown here is derived from an EMBL/GenBank/DDBJ whole genome shotgun (WGS) entry which is preliminary data.</text>
</comment>
<evidence type="ECO:0000259" key="1">
    <source>
        <dbReference type="Pfam" id="PF05697"/>
    </source>
</evidence>
<dbReference type="InterPro" id="IPR005215">
    <property type="entry name" value="Trig_fac"/>
</dbReference>
<sequence>MNSSVKREEPLRAVITIEITSDDYKDEYKTRRNKLARDAKFPGFRPGKVPTSLIEKRFGAGLKAEVVNDTLNKELMRLADEEKLHLFGQPLLINEKELSFDADPITFIFHAALRPEVNIPLDKSIELPYYTSTVSEASIDREDQRLRDRNRNQINPESVSVEAKDMLIGKLTEVEPEEGQEPVVVEKTYLMPSMMKNKASEAFEGKKVGDIVRYNPFNAAEGNEQELASTLRLDKEKAVNHKGDFDFTIEEISRSIAPELGEEYYKKCFGESTDIKEETSYRNKLKELIEESQKERANTIFENQLQEVLKERLGNPELDKETLMKVFFKEEELEKLSKDEVEKRYNNLTKALLHTTLIDETARNNDIKVEQEEISKYIADMTWRQLLQYGISPEMIGQFGQDFLKRNLENEEMIYNAHYSVLSRKLAEAAKERISVKEESLSEEDFEAKFNEILAAQAAEEEEQKTQEEQTEKIDN</sequence>
<name>A0ABQ0E1Z7_9PORP</name>
<accession>A0ABQ0E1Z7</accession>
<dbReference type="InterPro" id="IPR027304">
    <property type="entry name" value="Trigger_fact/SurA_dom_sf"/>
</dbReference>
<dbReference type="InterPro" id="IPR036611">
    <property type="entry name" value="Trigger_fac_ribosome-bd_sf"/>
</dbReference>
<dbReference type="Pfam" id="PF05697">
    <property type="entry name" value="Trigger_N"/>
    <property type="match status" value="1"/>
</dbReference>
<proteinExistence type="predicted"/>
<dbReference type="SUPFAM" id="SSF109998">
    <property type="entry name" value="Triger factor/SurA peptide-binding domain-like"/>
    <property type="match status" value="1"/>
</dbReference>
<dbReference type="RefSeq" id="WP_411915485.1">
    <property type="nucleotide sequence ID" value="NZ_BAAFSF010000001.1"/>
</dbReference>
<keyword evidence="3" id="KW-1185">Reference proteome</keyword>
<dbReference type="Gene3D" id="1.10.3120.10">
    <property type="entry name" value="Trigger factor, C-terminal domain"/>
    <property type="match status" value="1"/>
</dbReference>
<dbReference type="SUPFAM" id="SSF102735">
    <property type="entry name" value="Trigger factor ribosome-binding domain"/>
    <property type="match status" value="1"/>
</dbReference>
<dbReference type="Proteomes" id="UP001628220">
    <property type="component" value="Unassembled WGS sequence"/>
</dbReference>
<dbReference type="InterPro" id="IPR008881">
    <property type="entry name" value="Trigger_fac_ribosome-bd_bac"/>
</dbReference>
<evidence type="ECO:0000313" key="3">
    <source>
        <dbReference type="Proteomes" id="UP001628220"/>
    </source>
</evidence>
<dbReference type="EMBL" id="BAAFSF010000001">
    <property type="protein sequence ID" value="GAB1251682.1"/>
    <property type="molecule type" value="Genomic_DNA"/>
</dbReference>
<dbReference type="InterPro" id="IPR037041">
    <property type="entry name" value="Trigger_fac_C_sf"/>
</dbReference>
<protein>
    <submittedName>
        <fullName evidence="2">Trigger factor</fullName>
    </submittedName>
</protein>